<keyword evidence="4" id="KW-0547">Nucleotide-binding</keyword>
<dbReference type="RefSeq" id="XP_034294039.1">
    <property type="nucleotide sequence ID" value="XM_034438148.1"/>
</dbReference>
<dbReference type="GO" id="GO:0005524">
    <property type="term" value="F:ATP binding"/>
    <property type="evidence" value="ECO:0007669"/>
    <property type="project" value="UniProtKB-KW"/>
</dbReference>
<keyword evidence="13" id="KW-1185">Reference proteome</keyword>
<dbReference type="PANTHER" id="PTHR11778">
    <property type="entry name" value="SERYL-TRNA SYNTHETASE"/>
    <property type="match status" value="1"/>
</dbReference>
<dbReference type="Gene3D" id="3.30.930.10">
    <property type="entry name" value="Bira Bifunctional Protein, Domain 2"/>
    <property type="match status" value="1"/>
</dbReference>
<dbReference type="InterPro" id="IPR010978">
    <property type="entry name" value="tRNA-bd_arm"/>
</dbReference>
<gene>
    <name evidence="14" type="primary">SARS2</name>
</gene>
<dbReference type="GeneID" id="117677734"/>
<evidence type="ECO:0000256" key="4">
    <source>
        <dbReference type="ARBA" id="ARBA00022741"/>
    </source>
</evidence>
<dbReference type="InterPro" id="IPR042103">
    <property type="entry name" value="SerRS_1_N_sf"/>
</dbReference>
<dbReference type="SUPFAM" id="SSF55681">
    <property type="entry name" value="Class II aaRS and biotin synthetases"/>
    <property type="match status" value="1"/>
</dbReference>
<dbReference type="CDD" id="cd00770">
    <property type="entry name" value="SerRS_core"/>
    <property type="match status" value="1"/>
</dbReference>
<evidence type="ECO:0000256" key="3">
    <source>
        <dbReference type="ARBA" id="ARBA00022598"/>
    </source>
</evidence>
<comment type="catalytic activity">
    <reaction evidence="9">
        <text>tRNA(Sec) + L-serine + ATP = L-seryl-tRNA(Sec) + AMP + diphosphate + H(+)</text>
        <dbReference type="Rhea" id="RHEA:42580"/>
        <dbReference type="Rhea" id="RHEA-COMP:9742"/>
        <dbReference type="Rhea" id="RHEA-COMP:10128"/>
        <dbReference type="ChEBI" id="CHEBI:15378"/>
        <dbReference type="ChEBI" id="CHEBI:30616"/>
        <dbReference type="ChEBI" id="CHEBI:33019"/>
        <dbReference type="ChEBI" id="CHEBI:33384"/>
        <dbReference type="ChEBI" id="CHEBI:78442"/>
        <dbReference type="ChEBI" id="CHEBI:78533"/>
        <dbReference type="ChEBI" id="CHEBI:456215"/>
        <dbReference type="EC" id="6.1.1.11"/>
    </reaction>
</comment>
<evidence type="ECO:0000313" key="14">
    <source>
        <dbReference type="RefSeq" id="XP_034294039.1"/>
    </source>
</evidence>
<dbReference type="FunFam" id="3.30.930.10:FF:000047">
    <property type="entry name" value="serine--tRNA ligase, mitochondrial isoform X2"/>
    <property type="match status" value="1"/>
</dbReference>
<dbReference type="NCBIfam" id="TIGR00414">
    <property type="entry name" value="serS"/>
    <property type="match status" value="1"/>
</dbReference>
<evidence type="ECO:0000256" key="1">
    <source>
        <dbReference type="ARBA" id="ARBA00010728"/>
    </source>
</evidence>
<sequence length="517" mass="58725">MAAPLRLSRGVGRLWRALQAPPLRRPPPRRAGSSGARSRLYEHAREGWVSWPRLDVAGLSERLSEAERDVEARKGPLKAPDLREIVTAWERLNQVQEEIAKLTAEKKRVRTEVYNFTKSHDDNTLQTLPVYNALVKEGREIRFRLNALRQEEVELQEKYYLHALKLPNRIHPDVQFGDENEPTVVEIIGEKPEFDFKVKGHLEIGENLDIIRQRRLSHISGLRSYYLRGAGALLERALVQFTFSKLIQKGFIPMTVPDLVKGAVFEGCGMLPEVHSSLVYSIDPSRFEDLNLAGTSEVGIAGYFSDHAVALKDMPVRIVCSSTCYRAETETGKEPWGLYRVHQFTKVEMFGVTANETGLESNALMEEFLALQKEIFLELGLHYKVLDMPPHELGLSAFRKFDIEAWMPGRNQYGEISSVSNCTDYQTRRLNIMYYDEKEQLSFAHTVNGTACAIPRMLIAILESNQLKDGSIRIPAVLQPLMGTEVIHKPSHTPLKYIGPNQAKKGKKPVLEKPWKT</sequence>
<dbReference type="InterPro" id="IPR006195">
    <property type="entry name" value="aa-tRNA-synth_II"/>
</dbReference>
<dbReference type="Pfam" id="PF00587">
    <property type="entry name" value="tRNA-synt_2b"/>
    <property type="match status" value="1"/>
</dbReference>
<protein>
    <recommendedName>
        <fullName evidence="2">serine--tRNA ligase</fullName>
        <ecNumber evidence="2">6.1.1.11</ecNumber>
    </recommendedName>
    <alternativeName>
        <fullName evidence="8">Seryl-tRNA synthetase</fullName>
    </alternativeName>
</protein>
<dbReference type="SUPFAM" id="SSF46589">
    <property type="entry name" value="tRNA-binding arm"/>
    <property type="match status" value="1"/>
</dbReference>
<evidence type="ECO:0000256" key="9">
    <source>
        <dbReference type="ARBA" id="ARBA00047929"/>
    </source>
</evidence>
<keyword evidence="7" id="KW-0030">Aminoacyl-tRNA synthetase</keyword>
<proteinExistence type="inferred from homology"/>
<evidence type="ECO:0000256" key="5">
    <source>
        <dbReference type="ARBA" id="ARBA00022840"/>
    </source>
</evidence>
<keyword evidence="3 14" id="KW-0436">Ligase</keyword>
<dbReference type="Gene3D" id="1.10.287.40">
    <property type="entry name" value="Serine-tRNA synthetase, tRNA binding domain"/>
    <property type="match status" value="1"/>
</dbReference>
<keyword evidence="5" id="KW-0067">ATP-binding</keyword>
<accession>A0A6P9DF93</accession>
<evidence type="ECO:0000256" key="8">
    <source>
        <dbReference type="ARBA" id="ARBA00031113"/>
    </source>
</evidence>
<dbReference type="AlphaFoldDB" id="A0A6P9DF93"/>
<dbReference type="InterPro" id="IPR033729">
    <property type="entry name" value="SerRS_core"/>
</dbReference>
<evidence type="ECO:0000256" key="10">
    <source>
        <dbReference type="ARBA" id="ARBA00048823"/>
    </source>
</evidence>
<dbReference type="OrthoDB" id="10264585at2759"/>
<dbReference type="InterPro" id="IPR002317">
    <property type="entry name" value="Ser-tRNA-ligase_type_1"/>
</dbReference>
<dbReference type="InterPro" id="IPR002314">
    <property type="entry name" value="aa-tRNA-synt_IIb"/>
</dbReference>
<feature type="region of interest" description="Disordered" evidence="11">
    <location>
        <begin position="493"/>
        <end position="517"/>
    </location>
</feature>
<name>A0A6P9DF93_PANGU</name>
<evidence type="ECO:0000256" key="11">
    <source>
        <dbReference type="SAM" id="MobiDB-lite"/>
    </source>
</evidence>
<comment type="catalytic activity">
    <reaction evidence="10">
        <text>tRNA(Ser) + L-serine + ATP = L-seryl-tRNA(Ser) + AMP + diphosphate + H(+)</text>
        <dbReference type="Rhea" id="RHEA:12292"/>
        <dbReference type="Rhea" id="RHEA-COMP:9669"/>
        <dbReference type="Rhea" id="RHEA-COMP:9703"/>
        <dbReference type="ChEBI" id="CHEBI:15378"/>
        <dbReference type="ChEBI" id="CHEBI:30616"/>
        <dbReference type="ChEBI" id="CHEBI:33019"/>
        <dbReference type="ChEBI" id="CHEBI:33384"/>
        <dbReference type="ChEBI" id="CHEBI:78442"/>
        <dbReference type="ChEBI" id="CHEBI:78533"/>
        <dbReference type="ChEBI" id="CHEBI:456215"/>
        <dbReference type="EC" id="6.1.1.11"/>
    </reaction>
</comment>
<evidence type="ECO:0000256" key="7">
    <source>
        <dbReference type="ARBA" id="ARBA00023146"/>
    </source>
</evidence>
<feature type="region of interest" description="Disordered" evidence="11">
    <location>
        <begin position="18"/>
        <end position="38"/>
    </location>
</feature>
<evidence type="ECO:0000256" key="6">
    <source>
        <dbReference type="ARBA" id="ARBA00022917"/>
    </source>
</evidence>
<dbReference type="CTD" id="54938"/>
<dbReference type="InParanoid" id="A0A6P9DF93"/>
<reference evidence="14" key="1">
    <citation type="submission" date="2025-08" db="UniProtKB">
        <authorList>
            <consortium name="RefSeq"/>
        </authorList>
    </citation>
    <scope>IDENTIFICATION</scope>
    <source>
        <tissue evidence="14">Blood</tissue>
    </source>
</reference>
<dbReference type="Proteomes" id="UP001652622">
    <property type="component" value="Unplaced"/>
</dbReference>
<evidence type="ECO:0000256" key="2">
    <source>
        <dbReference type="ARBA" id="ARBA00012840"/>
    </source>
</evidence>
<dbReference type="OMA" id="EQNCIDR"/>
<dbReference type="PRINTS" id="PR00981">
    <property type="entry name" value="TRNASYNTHSER"/>
</dbReference>
<evidence type="ECO:0000259" key="12">
    <source>
        <dbReference type="PROSITE" id="PS50862"/>
    </source>
</evidence>
<dbReference type="PROSITE" id="PS50862">
    <property type="entry name" value="AA_TRNA_LIGASE_II"/>
    <property type="match status" value="1"/>
</dbReference>
<dbReference type="EC" id="6.1.1.11" evidence="2"/>
<organism evidence="13 14">
    <name type="scientific">Pantherophis guttatus</name>
    <name type="common">Corn snake</name>
    <name type="synonym">Elaphe guttata</name>
    <dbReference type="NCBI Taxonomy" id="94885"/>
    <lineage>
        <taxon>Eukaryota</taxon>
        <taxon>Metazoa</taxon>
        <taxon>Chordata</taxon>
        <taxon>Craniata</taxon>
        <taxon>Vertebrata</taxon>
        <taxon>Euteleostomi</taxon>
        <taxon>Lepidosauria</taxon>
        <taxon>Squamata</taxon>
        <taxon>Bifurcata</taxon>
        <taxon>Unidentata</taxon>
        <taxon>Episquamata</taxon>
        <taxon>Toxicofera</taxon>
        <taxon>Serpentes</taxon>
        <taxon>Colubroidea</taxon>
        <taxon>Colubridae</taxon>
        <taxon>Colubrinae</taxon>
        <taxon>Pantherophis</taxon>
    </lineage>
</organism>
<dbReference type="GO" id="GO:0006434">
    <property type="term" value="P:seryl-tRNA aminoacylation"/>
    <property type="evidence" value="ECO:0007669"/>
    <property type="project" value="InterPro"/>
</dbReference>
<dbReference type="GO" id="GO:0004828">
    <property type="term" value="F:serine-tRNA ligase activity"/>
    <property type="evidence" value="ECO:0007669"/>
    <property type="project" value="UniProtKB-EC"/>
</dbReference>
<evidence type="ECO:0000313" key="13">
    <source>
        <dbReference type="Proteomes" id="UP001652622"/>
    </source>
</evidence>
<feature type="domain" description="Aminoacyl-transfer RNA synthetases class-II family profile" evidence="12">
    <location>
        <begin position="195"/>
        <end position="475"/>
    </location>
</feature>
<dbReference type="InterPro" id="IPR045864">
    <property type="entry name" value="aa-tRNA-synth_II/BPL/LPL"/>
</dbReference>
<keyword evidence="6" id="KW-0648">Protein biosynthesis</keyword>
<dbReference type="KEGG" id="pgut:117677734"/>
<comment type="similarity">
    <text evidence="1">Belongs to the class-II aminoacyl-tRNA synthetase family. Type-1 seryl-tRNA synthetase subfamily.</text>
</comment>